<evidence type="ECO:0000313" key="8">
    <source>
        <dbReference type="Proteomes" id="UP001165060"/>
    </source>
</evidence>
<feature type="transmembrane region" description="Helical" evidence="6">
    <location>
        <begin position="166"/>
        <end position="186"/>
    </location>
</feature>
<feature type="transmembrane region" description="Helical" evidence="6">
    <location>
        <begin position="268"/>
        <end position="288"/>
    </location>
</feature>
<organism evidence="7 8">
    <name type="scientific">Tetraparma gracilis</name>
    <dbReference type="NCBI Taxonomy" id="2962635"/>
    <lineage>
        <taxon>Eukaryota</taxon>
        <taxon>Sar</taxon>
        <taxon>Stramenopiles</taxon>
        <taxon>Ochrophyta</taxon>
        <taxon>Bolidophyceae</taxon>
        <taxon>Parmales</taxon>
        <taxon>Triparmaceae</taxon>
        <taxon>Tetraparma</taxon>
    </lineage>
</organism>
<comment type="subcellular location">
    <subcellularLocation>
        <location evidence="1">Membrane</location>
        <topology evidence="1">Multi-pass membrane protein</topology>
    </subcellularLocation>
</comment>
<reference evidence="7 8" key="1">
    <citation type="journal article" date="2023" name="Commun. Biol.">
        <title>Genome analysis of Parmales, the sister group of diatoms, reveals the evolutionary specialization of diatoms from phago-mixotrophs to photoautotrophs.</title>
        <authorList>
            <person name="Ban H."/>
            <person name="Sato S."/>
            <person name="Yoshikawa S."/>
            <person name="Yamada K."/>
            <person name="Nakamura Y."/>
            <person name="Ichinomiya M."/>
            <person name="Sato N."/>
            <person name="Blanc-Mathieu R."/>
            <person name="Endo H."/>
            <person name="Kuwata A."/>
            <person name="Ogata H."/>
        </authorList>
    </citation>
    <scope>NUCLEOTIDE SEQUENCE [LARGE SCALE GENOMIC DNA]</scope>
</reference>
<dbReference type="Pfam" id="PF09815">
    <property type="entry name" value="XK-related"/>
    <property type="match status" value="1"/>
</dbReference>
<keyword evidence="5 6" id="KW-0472">Membrane</keyword>
<comment type="caution">
    <text evidence="7">The sequence shown here is derived from an EMBL/GenBank/DDBJ whole genome shotgun (WGS) entry which is preliminary data.</text>
</comment>
<name>A0ABQ6MMK1_9STRA</name>
<protein>
    <recommendedName>
        <fullName evidence="9">XK-related protein</fullName>
    </recommendedName>
</protein>
<keyword evidence="3 6" id="KW-0812">Transmembrane</keyword>
<dbReference type="InterPro" id="IPR018629">
    <property type="entry name" value="XK-rel"/>
</dbReference>
<evidence type="ECO:0000256" key="4">
    <source>
        <dbReference type="ARBA" id="ARBA00022989"/>
    </source>
</evidence>
<dbReference type="Proteomes" id="UP001165060">
    <property type="component" value="Unassembled WGS sequence"/>
</dbReference>
<dbReference type="EMBL" id="BRYB01000365">
    <property type="protein sequence ID" value="GMI28622.1"/>
    <property type="molecule type" value="Genomic_DNA"/>
</dbReference>
<evidence type="ECO:0000256" key="3">
    <source>
        <dbReference type="ARBA" id="ARBA00022692"/>
    </source>
</evidence>
<comment type="similarity">
    <text evidence="2">Belongs to the XK family.</text>
</comment>
<keyword evidence="8" id="KW-1185">Reference proteome</keyword>
<evidence type="ECO:0000256" key="2">
    <source>
        <dbReference type="ARBA" id="ARBA00008789"/>
    </source>
</evidence>
<feature type="transmembrane region" description="Helical" evidence="6">
    <location>
        <begin position="309"/>
        <end position="329"/>
    </location>
</feature>
<proteinExistence type="inferred from homology"/>
<evidence type="ECO:0000256" key="5">
    <source>
        <dbReference type="ARBA" id="ARBA00023136"/>
    </source>
</evidence>
<accession>A0ABQ6MMK1</accession>
<feature type="transmembrane region" description="Helical" evidence="6">
    <location>
        <begin position="360"/>
        <end position="379"/>
    </location>
</feature>
<keyword evidence="4 6" id="KW-1133">Transmembrane helix</keyword>
<evidence type="ECO:0008006" key="9">
    <source>
        <dbReference type="Google" id="ProtNLM"/>
    </source>
</evidence>
<sequence>MAELEGEYIWFRPMMDTIAQQLLERVSWGLKTRLYVGAGLSMMDLGTDIFMIYTYWISGQEKSALSLAIMVGLCILLQVAAVVANTKNDPSLGVKVREVLIVLSGVAPGIHAMRVGRGEEKKDHRVLDPEMELTITRVLELGVESIPGCVVQLHTLLTSTEYSKRALFSIIISALATGFTTATISFDYDVTPAKRFQNPEFYGYIPDRASRRTLAFGCMIMNGALLLLLRSLSTALLLMAGGKWWLAYFGGDMVLYFAYRVVRMDFWHWVPFEGTAMVIFSVLERFFVKVIVDFTGIVQFRAPGEMGGCYWTFSVIMTLVGSIVALRVSRGVEAATNDMELNATATFNSTSTLLDEVEPAVAWLGTGYIFFFLAFLKLIKPEFLVTFFSTQTCCA</sequence>
<feature type="transmembrane region" description="Helical" evidence="6">
    <location>
        <begin position="64"/>
        <end position="84"/>
    </location>
</feature>
<evidence type="ECO:0000256" key="1">
    <source>
        <dbReference type="ARBA" id="ARBA00004141"/>
    </source>
</evidence>
<gene>
    <name evidence="7" type="ORF">TeGR_g7804</name>
</gene>
<feature type="transmembrane region" description="Helical" evidence="6">
    <location>
        <begin position="34"/>
        <end position="57"/>
    </location>
</feature>
<feature type="non-terminal residue" evidence="7">
    <location>
        <position position="395"/>
    </location>
</feature>
<evidence type="ECO:0000313" key="7">
    <source>
        <dbReference type="EMBL" id="GMI28622.1"/>
    </source>
</evidence>
<evidence type="ECO:0000256" key="6">
    <source>
        <dbReference type="SAM" id="Phobius"/>
    </source>
</evidence>